<evidence type="ECO:0000313" key="3">
    <source>
        <dbReference type="EMBL" id="CCB87759.1"/>
    </source>
</evidence>
<dbReference type="AlphaFoldDB" id="F8L2R3"/>
<reference evidence="3 4" key="2">
    <citation type="journal article" date="2011" name="Mol. Biol. Evol.">
        <title>Unity in variety--the pan-genome of the Chlamydiae.</title>
        <authorList>
            <person name="Collingro A."/>
            <person name="Tischler P."/>
            <person name="Weinmaier T."/>
            <person name="Penz T."/>
            <person name="Heinz E."/>
            <person name="Brunham R.C."/>
            <person name="Read T.D."/>
            <person name="Bavoil P.M."/>
            <person name="Sachse K."/>
            <person name="Kahane S."/>
            <person name="Friedman M.G."/>
            <person name="Rattei T."/>
            <person name="Myers G.S."/>
            <person name="Horn M."/>
        </authorList>
    </citation>
    <scope>NUCLEOTIDE SEQUENCE [LARGE SCALE GENOMIC DNA]</scope>
    <source>
        <strain evidence="4">ATCC VR-1471 / Z</strain>
        <plasmid evidence="3 4">pSn</plasmid>
    </source>
</reference>
<protein>
    <submittedName>
        <fullName evidence="3">Uncharacterized protein</fullName>
    </submittedName>
</protein>
<dbReference type="GO" id="GO:0016787">
    <property type="term" value="F:hydrolase activity"/>
    <property type="evidence" value="ECO:0007669"/>
    <property type="project" value="UniProtKB-KW"/>
</dbReference>
<dbReference type="RefSeq" id="WP_013934993.1">
    <property type="nucleotide sequence ID" value="NC_015710.1"/>
</dbReference>
<proteinExistence type="predicted"/>
<evidence type="ECO:0000256" key="1">
    <source>
        <dbReference type="ARBA" id="ARBA00022722"/>
    </source>
</evidence>
<organism evidence="3 4">
    <name type="scientific">Simkania negevensis (strain ATCC VR-1471 / DSM 27360 / Z)</name>
    <dbReference type="NCBI Taxonomy" id="331113"/>
    <lineage>
        <taxon>Bacteria</taxon>
        <taxon>Pseudomonadati</taxon>
        <taxon>Chlamydiota</taxon>
        <taxon>Chlamydiia</taxon>
        <taxon>Parachlamydiales</taxon>
        <taxon>Simkaniaceae</taxon>
        <taxon>Simkania</taxon>
    </lineage>
</organism>
<sequence length="310" mass="35067">MSKVGELASRALGLVAQSASAIGTAATTSSIIDGRSSIPMTQANDTIGWKVGDPINNRTRSGNVPTWNTVRYRYWRNEALEVKSGIITKALENKCYEPNKENLSRMERGLAPQRINADTGRMESVELHHNPAQRDGGLKEIFGLDRFPIKDKETLIFSIEKTNSKFTQGFAIGVFDGYVKVNGIKTNNRRFSKHLFWEDSTILDVKNIEIKIFTKGDHITICNIWEIEVTGYWGTRLKGWGKGTEEGFFEYEKPKKATCYYDNHYYRSSKGFGAAMYSDDIPNGKRYFCNDGDEDDDFDDIIFTVTRAAN</sequence>
<dbReference type="KEGG" id="sng:SNE_B24000"/>
<dbReference type="InterPro" id="IPR037146">
    <property type="entry name" value="Colicin/pyocin_DNase_dom_sf"/>
</dbReference>
<accession>F8L2R3</accession>
<dbReference type="HOGENOM" id="CLU_896868_0_0_0"/>
<keyword evidence="2" id="KW-0378">Hydrolase</keyword>
<dbReference type="Gene3D" id="3.90.540.10">
    <property type="entry name" value="Colicin/pyocin, DNase domain"/>
    <property type="match status" value="1"/>
</dbReference>
<gene>
    <name evidence="3" type="ordered locus">SNE_B24000</name>
</gene>
<dbReference type="EMBL" id="FR872581">
    <property type="protein sequence ID" value="CCB87759.1"/>
    <property type="molecule type" value="Genomic_DNA"/>
</dbReference>
<keyword evidence="4" id="KW-1185">Reference proteome</keyword>
<geneLocation type="plasmid" evidence="3 4">
    <name>pSn</name>
</geneLocation>
<evidence type="ECO:0000256" key="2">
    <source>
        <dbReference type="ARBA" id="ARBA00022801"/>
    </source>
</evidence>
<reference key="1">
    <citation type="journal article" date="2011" name="Mol. Biol. Evol.">
        <title>Unity in variety -- the pan-genome of the Chlamydiae.</title>
        <authorList>
            <person name="Collingro A."/>
            <person name="Tischler P."/>
            <person name="Weinmaier T."/>
            <person name="Penz T."/>
            <person name="Heinz E."/>
            <person name="Brunham R.C."/>
            <person name="Read T.D."/>
            <person name="Bavoil P.M."/>
            <person name="Sachse K."/>
            <person name="Kahane S."/>
            <person name="Friedman M.G."/>
            <person name="Rattei T."/>
            <person name="Myers G.S.A."/>
            <person name="Horn M."/>
        </authorList>
    </citation>
    <scope>NUCLEOTIDE SEQUENCE</scope>
    <source>
        <strain>Z</strain>
    </source>
</reference>
<evidence type="ECO:0000313" key="4">
    <source>
        <dbReference type="Proteomes" id="UP000000496"/>
    </source>
</evidence>
<dbReference type="GO" id="GO:0004519">
    <property type="term" value="F:endonuclease activity"/>
    <property type="evidence" value="ECO:0007669"/>
    <property type="project" value="InterPro"/>
</dbReference>
<keyword evidence="3" id="KW-0614">Plasmid</keyword>
<keyword evidence="1" id="KW-0540">Nuclease</keyword>
<dbReference type="Proteomes" id="UP000000496">
    <property type="component" value="Plasmid pSn"/>
</dbReference>
<name>F8L2R3_SIMNZ</name>